<comment type="caution">
    <text evidence="1">The sequence shown here is derived from an EMBL/GenBank/DDBJ whole genome shotgun (WGS) entry which is preliminary data.</text>
</comment>
<organism evidence="1 2">
    <name type="scientific">Neisseria subflava NJ9703</name>
    <dbReference type="NCBI Taxonomy" id="546268"/>
    <lineage>
        <taxon>Bacteria</taxon>
        <taxon>Pseudomonadati</taxon>
        <taxon>Pseudomonadota</taxon>
        <taxon>Betaproteobacteria</taxon>
        <taxon>Neisseriales</taxon>
        <taxon>Neisseriaceae</taxon>
        <taxon>Neisseria</taxon>
    </lineage>
</organism>
<proteinExistence type="predicted"/>
<evidence type="ECO:0000313" key="1">
    <source>
        <dbReference type="EMBL" id="EFC51043.1"/>
    </source>
</evidence>
<reference evidence="1 2" key="1">
    <citation type="submission" date="2010-01" db="EMBL/GenBank/DDBJ databases">
        <authorList>
            <person name="Weinstock G."/>
            <person name="Sodergren E."/>
            <person name="Clifton S."/>
            <person name="Fulton L."/>
            <person name="Fulton B."/>
            <person name="Courtney L."/>
            <person name="Fronick C."/>
            <person name="Harrison M."/>
            <person name="Strong C."/>
            <person name="Farmer C."/>
            <person name="Delahaunty K."/>
            <person name="Markovic C."/>
            <person name="Hall O."/>
            <person name="Minx P."/>
            <person name="Tomlinson C."/>
            <person name="Mitreva M."/>
            <person name="Nelson J."/>
            <person name="Hou S."/>
            <person name="Wollam A."/>
            <person name="Pepin K.H."/>
            <person name="Johnson M."/>
            <person name="Bhonagiri V."/>
            <person name="Nash W.E."/>
            <person name="Warren W."/>
            <person name="Chinwalla A."/>
            <person name="Mardis E.R."/>
            <person name="Wilson R.K."/>
        </authorList>
    </citation>
    <scope>NUCLEOTIDE SEQUENCE [LARGE SCALE GENOMIC DNA]</scope>
    <source>
        <strain evidence="1 2">NJ9703</strain>
    </source>
</reference>
<dbReference type="AlphaFoldDB" id="A0A9W5IP28"/>
<protein>
    <submittedName>
        <fullName evidence="1">Uncharacterized protein</fullName>
    </submittedName>
</protein>
<accession>A0A9W5IP28</accession>
<evidence type="ECO:0000313" key="2">
    <source>
        <dbReference type="Proteomes" id="UP000004621"/>
    </source>
</evidence>
<name>A0A9W5IP28_NEISU</name>
<dbReference type="Proteomes" id="UP000004621">
    <property type="component" value="Unassembled WGS sequence"/>
</dbReference>
<dbReference type="EMBL" id="ACEO02000016">
    <property type="protein sequence ID" value="EFC51043.1"/>
    <property type="molecule type" value="Genomic_DNA"/>
</dbReference>
<sequence length="59" mass="7195">MIQSRGFFAIFHLQKPSPYSNCQQSIHIKINKTVFYFFKINLQSIFPFQMLKDERFYLD</sequence>
<gene>
    <name evidence="1" type="ORF">NEISUBOT_05521</name>
</gene>